<feature type="transmembrane region" description="Helical" evidence="5">
    <location>
        <begin position="9"/>
        <end position="30"/>
    </location>
</feature>
<keyword evidence="4 5" id="KW-0472">Membrane</keyword>
<dbReference type="AlphaFoldDB" id="A0A8W8NNT8"/>
<evidence type="ECO:0000313" key="7">
    <source>
        <dbReference type="Proteomes" id="UP000005408"/>
    </source>
</evidence>
<feature type="transmembrane region" description="Helical" evidence="5">
    <location>
        <begin position="174"/>
        <end position="198"/>
    </location>
</feature>
<reference evidence="6" key="1">
    <citation type="submission" date="2022-08" db="UniProtKB">
        <authorList>
            <consortium name="EnsemblMetazoa"/>
        </authorList>
    </citation>
    <scope>IDENTIFICATION</scope>
    <source>
        <strain evidence="6">05x7-T-G4-1.051#20</strain>
    </source>
</reference>
<comment type="subcellular location">
    <subcellularLocation>
        <location evidence="1">Membrane</location>
        <topology evidence="1">Multi-pass membrane protein</topology>
    </subcellularLocation>
</comment>
<dbReference type="InterPro" id="IPR004031">
    <property type="entry name" value="PMP22/EMP/MP20/Claudin"/>
</dbReference>
<evidence type="ECO:0000256" key="4">
    <source>
        <dbReference type="ARBA" id="ARBA00023136"/>
    </source>
</evidence>
<keyword evidence="3 5" id="KW-1133">Transmembrane helix</keyword>
<keyword evidence="2 5" id="KW-0812">Transmembrane</keyword>
<evidence type="ECO:0000313" key="6">
    <source>
        <dbReference type="EnsemblMetazoa" id="G7038.2:cds"/>
    </source>
</evidence>
<dbReference type="PANTHER" id="PTHR21284">
    <property type="entry name" value="EG:80H7.2 PROTEIN"/>
    <property type="match status" value="1"/>
</dbReference>
<organism evidence="6 7">
    <name type="scientific">Magallana gigas</name>
    <name type="common">Pacific oyster</name>
    <name type="synonym">Crassostrea gigas</name>
    <dbReference type="NCBI Taxonomy" id="29159"/>
    <lineage>
        <taxon>Eukaryota</taxon>
        <taxon>Metazoa</taxon>
        <taxon>Spiralia</taxon>
        <taxon>Lophotrochozoa</taxon>
        <taxon>Mollusca</taxon>
        <taxon>Bivalvia</taxon>
        <taxon>Autobranchia</taxon>
        <taxon>Pteriomorphia</taxon>
        <taxon>Ostreida</taxon>
        <taxon>Ostreoidea</taxon>
        <taxon>Ostreidae</taxon>
        <taxon>Magallana</taxon>
    </lineage>
</organism>
<keyword evidence="7" id="KW-1185">Reference proteome</keyword>
<dbReference type="EnsemblMetazoa" id="G7038.2">
    <property type="protein sequence ID" value="G7038.2:cds"/>
    <property type="gene ID" value="G7038"/>
</dbReference>
<evidence type="ECO:0000256" key="1">
    <source>
        <dbReference type="ARBA" id="ARBA00004141"/>
    </source>
</evidence>
<evidence type="ECO:0000256" key="3">
    <source>
        <dbReference type="ARBA" id="ARBA00022989"/>
    </source>
</evidence>
<feature type="transmembrane region" description="Helical" evidence="5">
    <location>
        <begin position="93"/>
        <end position="120"/>
    </location>
</feature>
<protein>
    <submittedName>
        <fullName evidence="6">Uncharacterized protein</fullName>
    </submittedName>
</protein>
<dbReference type="Proteomes" id="UP000005408">
    <property type="component" value="Unassembled WGS sequence"/>
</dbReference>
<dbReference type="Pfam" id="PF13903">
    <property type="entry name" value="Claudin_2"/>
    <property type="match status" value="1"/>
</dbReference>
<dbReference type="GO" id="GO:0016020">
    <property type="term" value="C:membrane"/>
    <property type="evidence" value="ECO:0007669"/>
    <property type="project" value="UniProtKB-SubCell"/>
</dbReference>
<proteinExistence type="predicted"/>
<dbReference type="Gene3D" id="1.20.140.150">
    <property type="match status" value="1"/>
</dbReference>
<evidence type="ECO:0000256" key="5">
    <source>
        <dbReference type="SAM" id="Phobius"/>
    </source>
</evidence>
<evidence type="ECO:0000256" key="2">
    <source>
        <dbReference type="ARBA" id="ARBA00022692"/>
    </source>
</evidence>
<name>A0A8W8NNT8_MAGGI</name>
<dbReference type="EnsemblMetazoa" id="G7038.6">
    <property type="protein sequence ID" value="G7038.6:cds"/>
    <property type="gene ID" value="G7038"/>
</dbReference>
<accession>A0A8W8NNT8</accession>
<dbReference type="PANTHER" id="PTHR21284:SF12">
    <property type="entry name" value="EG:80H7.2 PROTEIN"/>
    <property type="match status" value="1"/>
</dbReference>
<feature type="transmembrane region" description="Helical" evidence="5">
    <location>
        <begin position="132"/>
        <end position="154"/>
    </location>
</feature>
<dbReference type="EnsemblMetazoa" id="G7038.8">
    <property type="protein sequence ID" value="G7038.8:cds"/>
    <property type="gene ID" value="G7038"/>
</dbReference>
<dbReference type="OMA" id="WIFHFEY"/>
<sequence>MATWNRSRYLLLSALGFISVGFLFFIISFATPNWLEADDRYKMTNGFVKLGLWEACFNHWTYFNDYNGKIYDGCWWIYSYEYRPIFHWINPSWFLSIQVMMTLTMLAELVILALIILFILNICHGRNSFGALMSVGVAAIACGVVTGICILIFGTMSVVNRQWIQNPDKNYLSFSFGLMVMSGFMVLFGGFCAAFSAAQVRYDQKKSEEKPRYAGHMIKPAPPIY</sequence>